<name>A0ABP8N3L3_9BACT</name>
<keyword evidence="2" id="KW-1185">Reference proteome</keyword>
<evidence type="ECO:0000313" key="2">
    <source>
        <dbReference type="Proteomes" id="UP001501175"/>
    </source>
</evidence>
<evidence type="ECO:0000313" key="1">
    <source>
        <dbReference type="EMBL" id="GAA4459298.1"/>
    </source>
</evidence>
<gene>
    <name evidence="1" type="ORF">GCM10023189_32770</name>
</gene>
<comment type="caution">
    <text evidence="1">The sequence shown here is derived from an EMBL/GenBank/DDBJ whole genome shotgun (WGS) entry which is preliminary data.</text>
</comment>
<dbReference type="Proteomes" id="UP001501175">
    <property type="component" value="Unassembled WGS sequence"/>
</dbReference>
<proteinExistence type="predicted"/>
<protein>
    <submittedName>
        <fullName evidence="1">Uncharacterized protein</fullName>
    </submittedName>
</protein>
<accession>A0ABP8N3L3</accession>
<sequence>MVATYEEFMRDVFKIPQPGKKFFQIRKTTIGGDIAGMDEHGRINRLNLVREMRVLAMRVTNAKYFHKGITN</sequence>
<organism evidence="1 2">
    <name type="scientific">Nibrella saemangeumensis</name>
    <dbReference type="NCBI Taxonomy" id="1084526"/>
    <lineage>
        <taxon>Bacteria</taxon>
        <taxon>Pseudomonadati</taxon>
        <taxon>Bacteroidota</taxon>
        <taxon>Cytophagia</taxon>
        <taxon>Cytophagales</taxon>
        <taxon>Spirosomataceae</taxon>
        <taxon>Nibrella</taxon>
    </lineage>
</organism>
<reference evidence="2" key="1">
    <citation type="journal article" date="2019" name="Int. J. Syst. Evol. Microbiol.">
        <title>The Global Catalogue of Microorganisms (GCM) 10K type strain sequencing project: providing services to taxonomists for standard genome sequencing and annotation.</title>
        <authorList>
            <consortium name="The Broad Institute Genomics Platform"/>
            <consortium name="The Broad Institute Genome Sequencing Center for Infectious Disease"/>
            <person name="Wu L."/>
            <person name="Ma J."/>
        </authorList>
    </citation>
    <scope>NUCLEOTIDE SEQUENCE [LARGE SCALE GENOMIC DNA]</scope>
    <source>
        <strain evidence="2">JCM 17927</strain>
    </source>
</reference>
<dbReference type="EMBL" id="BAABHD010000031">
    <property type="protein sequence ID" value="GAA4459298.1"/>
    <property type="molecule type" value="Genomic_DNA"/>
</dbReference>